<dbReference type="Proteomes" id="UP000183832">
    <property type="component" value="Unassembled WGS sequence"/>
</dbReference>
<evidence type="ECO:0000256" key="2">
    <source>
        <dbReference type="ARBA" id="ARBA00022490"/>
    </source>
</evidence>
<accession>A0A1J1I994</accession>
<keyword evidence="2" id="KW-0963">Cytoplasm</keyword>
<dbReference type="PROSITE" id="PS50102">
    <property type="entry name" value="RRM"/>
    <property type="match status" value="1"/>
</dbReference>
<dbReference type="InterPro" id="IPR012677">
    <property type="entry name" value="Nucleotide-bd_a/b_plait_sf"/>
</dbReference>
<reference evidence="7 8" key="1">
    <citation type="submission" date="2015-04" db="EMBL/GenBank/DDBJ databases">
        <authorList>
            <person name="Syromyatnikov M.Y."/>
            <person name="Popov V.N."/>
        </authorList>
    </citation>
    <scope>NUCLEOTIDE SEQUENCE [LARGE SCALE GENOMIC DNA]</scope>
</reference>
<dbReference type="GO" id="GO:0005737">
    <property type="term" value="C:cytoplasm"/>
    <property type="evidence" value="ECO:0007669"/>
    <property type="project" value="UniProtKB-SubCell"/>
</dbReference>
<evidence type="ECO:0000313" key="8">
    <source>
        <dbReference type="Proteomes" id="UP000183832"/>
    </source>
</evidence>
<dbReference type="PANTHER" id="PTHR48032:SF18">
    <property type="entry name" value="RRM DOMAIN-CONTAINING PROTEIN"/>
    <property type="match status" value="1"/>
</dbReference>
<evidence type="ECO:0000313" key="7">
    <source>
        <dbReference type="EMBL" id="CRK96140.1"/>
    </source>
</evidence>
<dbReference type="PANTHER" id="PTHR48032">
    <property type="entry name" value="RNA-BINDING PROTEIN MUSASHI HOMOLOG RBP6"/>
    <property type="match status" value="1"/>
</dbReference>
<dbReference type="SUPFAM" id="SSF54928">
    <property type="entry name" value="RNA-binding domain, RBD"/>
    <property type="match status" value="1"/>
</dbReference>
<dbReference type="Pfam" id="PF00076">
    <property type="entry name" value="RRM_1"/>
    <property type="match status" value="1"/>
</dbReference>
<dbReference type="AlphaFoldDB" id="A0A1J1I994"/>
<feature type="non-terminal residue" evidence="7">
    <location>
        <position position="53"/>
    </location>
</feature>
<evidence type="ECO:0000259" key="6">
    <source>
        <dbReference type="PROSITE" id="PS50102"/>
    </source>
</evidence>
<dbReference type="InterPro" id="IPR000504">
    <property type="entry name" value="RRM_dom"/>
</dbReference>
<evidence type="ECO:0000256" key="1">
    <source>
        <dbReference type="ARBA" id="ARBA00004496"/>
    </source>
</evidence>
<dbReference type="GO" id="GO:0003729">
    <property type="term" value="F:mRNA binding"/>
    <property type="evidence" value="ECO:0007669"/>
    <property type="project" value="TreeGrafter"/>
</dbReference>
<dbReference type="EMBL" id="CVRI01000043">
    <property type="protein sequence ID" value="CRK96140.1"/>
    <property type="molecule type" value="Genomic_DNA"/>
</dbReference>
<feature type="domain" description="RRM" evidence="6">
    <location>
        <begin position="1"/>
        <end position="50"/>
    </location>
</feature>
<keyword evidence="4 5" id="KW-0694">RNA-binding</keyword>
<gene>
    <name evidence="7" type="ORF">CLUMA_CG009570</name>
</gene>
<evidence type="ECO:0000256" key="4">
    <source>
        <dbReference type="ARBA" id="ARBA00022884"/>
    </source>
</evidence>
<protein>
    <submittedName>
        <fullName evidence="7">CLUMA_CG009570, isoform A</fullName>
    </submittedName>
</protein>
<dbReference type="OrthoDB" id="1875751at2759"/>
<dbReference type="STRING" id="568069.A0A1J1I994"/>
<proteinExistence type="predicted"/>
<organism evidence="7 8">
    <name type="scientific">Clunio marinus</name>
    <dbReference type="NCBI Taxonomy" id="568069"/>
    <lineage>
        <taxon>Eukaryota</taxon>
        <taxon>Metazoa</taxon>
        <taxon>Ecdysozoa</taxon>
        <taxon>Arthropoda</taxon>
        <taxon>Hexapoda</taxon>
        <taxon>Insecta</taxon>
        <taxon>Pterygota</taxon>
        <taxon>Neoptera</taxon>
        <taxon>Endopterygota</taxon>
        <taxon>Diptera</taxon>
        <taxon>Nematocera</taxon>
        <taxon>Chironomoidea</taxon>
        <taxon>Chironomidae</taxon>
        <taxon>Clunio</taxon>
    </lineage>
</organism>
<sequence length="53" mass="5920">MVMKDPTTRRSRGFGFITFSDPASVDKVLAHGTHELDGKKIDPKVAFPRRAHP</sequence>
<dbReference type="InterPro" id="IPR035979">
    <property type="entry name" value="RBD_domain_sf"/>
</dbReference>
<dbReference type="GO" id="GO:0006417">
    <property type="term" value="P:regulation of translation"/>
    <property type="evidence" value="ECO:0007669"/>
    <property type="project" value="TreeGrafter"/>
</dbReference>
<dbReference type="Gene3D" id="3.30.70.330">
    <property type="match status" value="1"/>
</dbReference>
<evidence type="ECO:0000256" key="3">
    <source>
        <dbReference type="ARBA" id="ARBA00022737"/>
    </source>
</evidence>
<comment type="subcellular location">
    <subcellularLocation>
        <location evidence="1">Cytoplasm</location>
    </subcellularLocation>
</comment>
<keyword evidence="8" id="KW-1185">Reference proteome</keyword>
<keyword evidence="3" id="KW-0677">Repeat</keyword>
<name>A0A1J1I994_9DIPT</name>
<evidence type="ECO:0000256" key="5">
    <source>
        <dbReference type="PROSITE-ProRule" id="PRU00176"/>
    </source>
</evidence>